<evidence type="ECO:0000256" key="5">
    <source>
        <dbReference type="ARBA" id="ARBA00023163"/>
    </source>
</evidence>
<name>A0A1M7E049_9FLAO</name>
<evidence type="ECO:0000313" key="10">
    <source>
        <dbReference type="EMBL" id="SHL85131.1"/>
    </source>
</evidence>
<proteinExistence type="inferred from homology"/>
<dbReference type="FunFam" id="1.10.10.10:FF:000163">
    <property type="entry name" value="MarR family transcriptional regulator"/>
    <property type="match status" value="1"/>
</dbReference>
<dbReference type="PANTHER" id="PTHR42756">
    <property type="entry name" value="TRANSCRIPTIONAL REGULATOR, MARR"/>
    <property type="match status" value="1"/>
</dbReference>
<evidence type="ECO:0000256" key="7">
    <source>
        <dbReference type="ARBA" id="ARBA00047188"/>
    </source>
</evidence>
<gene>
    <name evidence="10" type="ORF">SAMN05443669_101553</name>
</gene>
<keyword evidence="3" id="KW-0805">Transcription regulation</keyword>
<dbReference type="GO" id="GO:0003677">
    <property type="term" value="F:DNA binding"/>
    <property type="evidence" value="ECO:0007669"/>
    <property type="project" value="UniProtKB-KW"/>
</dbReference>
<dbReference type="InterPro" id="IPR036390">
    <property type="entry name" value="WH_DNA-bd_sf"/>
</dbReference>
<keyword evidence="5" id="KW-0804">Transcription</keyword>
<evidence type="ECO:0000256" key="6">
    <source>
        <dbReference type="ARBA" id="ARBA00046337"/>
    </source>
</evidence>
<evidence type="ECO:0000256" key="4">
    <source>
        <dbReference type="ARBA" id="ARBA00023125"/>
    </source>
</evidence>
<dbReference type="Proteomes" id="UP000184260">
    <property type="component" value="Unassembled WGS sequence"/>
</dbReference>
<evidence type="ECO:0000259" key="9">
    <source>
        <dbReference type="PROSITE" id="PS50995"/>
    </source>
</evidence>
<evidence type="ECO:0000313" key="11">
    <source>
        <dbReference type="Proteomes" id="UP000184260"/>
    </source>
</evidence>
<protein>
    <recommendedName>
        <fullName evidence="7">HTH-type transcriptional regulator SarZ</fullName>
    </recommendedName>
    <alternativeName>
        <fullName evidence="8">Staphylococcal accessory regulator Z</fullName>
    </alternativeName>
</protein>
<dbReference type="PANTHER" id="PTHR42756:SF1">
    <property type="entry name" value="TRANSCRIPTIONAL REPRESSOR OF EMRAB OPERON"/>
    <property type="match status" value="1"/>
</dbReference>
<feature type="domain" description="HTH marR-type" evidence="9">
    <location>
        <begin position="1"/>
        <end position="145"/>
    </location>
</feature>
<dbReference type="InterPro" id="IPR000835">
    <property type="entry name" value="HTH_MarR-typ"/>
</dbReference>
<dbReference type="GO" id="GO:0003700">
    <property type="term" value="F:DNA-binding transcription factor activity"/>
    <property type="evidence" value="ECO:0007669"/>
    <property type="project" value="InterPro"/>
</dbReference>
<evidence type="ECO:0000256" key="8">
    <source>
        <dbReference type="ARBA" id="ARBA00047207"/>
    </source>
</evidence>
<dbReference type="InterPro" id="IPR036388">
    <property type="entry name" value="WH-like_DNA-bd_sf"/>
</dbReference>
<accession>A0A1M7E049</accession>
<keyword evidence="2" id="KW-0963">Cytoplasm</keyword>
<keyword evidence="4 10" id="KW-0238">DNA-binding</keyword>
<dbReference type="SUPFAM" id="SSF46785">
    <property type="entry name" value="Winged helix' DNA-binding domain"/>
    <property type="match status" value="1"/>
</dbReference>
<comment type="similarity">
    <text evidence="6">Belongs to the SarZ family.</text>
</comment>
<evidence type="ECO:0000256" key="2">
    <source>
        <dbReference type="ARBA" id="ARBA00022490"/>
    </source>
</evidence>
<dbReference type="Pfam" id="PF22381">
    <property type="entry name" value="Staph_reg_Sar_Rot"/>
    <property type="match status" value="1"/>
</dbReference>
<comment type="subcellular location">
    <subcellularLocation>
        <location evidence="1">Cytoplasm</location>
    </subcellularLocation>
</comment>
<evidence type="ECO:0000256" key="3">
    <source>
        <dbReference type="ARBA" id="ARBA00023015"/>
    </source>
</evidence>
<dbReference type="PROSITE" id="PS50995">
    <property type="entry name" value="HTH_MARR_2"/>
    <property type="match status" value="1"/>
</dbReference>
<organism evidence="10 11">
    <name type="scientific">Flavobacterium xanthum</name>
    <dbReference type="NCBI Taxonomy" id="69322"/>
    <lineage>
        <taxon>Bacteria</taxon>
        <taxon>Pseudomonadati</taxon>
        <taxon>Bacteroidota</taxon>
        <taxon>Flavobacteriia</taxon>
        <taxon>Flavobacteriales</taxon>
        <taxon>Flavobacteriaceae</taxon>
        <taxon>Flavobacterium</taxon>
    </lineage>
</organism>
<reference evidence="11" key="1">
    <citation type="submission" date="2016-11" db="EMBL/GenBank/DDBJ databases">
        <authorList>
            <person name="Varghese N."/>
            <person name="Submissions S."/>
        </authorList>
    </citation>
    <scope>NUCLEOTIDE SEQUENCE [LARGE SCALE GENOMIC DNA]</scope>
    <source>
        <strain evidence="11">DSM 3661</strain>
    </source>
</reference>
<evidence type="ECO:0000256" key="1">
    <source>
        <dbReference type="ARBA" id="ARBA00004496"/>
    </source>
</evidence>
<dbReference type="InterPro" id="IPR055166">
    <property type="entry name" value="Transc_reg_Sar_Rot_HTH"/>
</dbReference>
<dbReference type="STRING" id="69322.SAMN05443669_101553"/>
<dbReference type="EMBL" id="FRBU01000015">
    <property type="protein sequence ID" value="SHL85131.1"/>
    <property type="molecule type" value="Genomic_DNA"/>
</dbReference>
<dbReference type="PRINTS" id="PR00598">
    <property type="entry name" value="HTHMARR"/>
</dbReference>
<dbReference type="Gene3D" id="1.10.10.10">
    <property type="entry name" value="Winged helix-like DNA-binding domain superfamily/Winged helix DNA-binding domain"/>
    <property type="match status" value="1"/>
</dbReference>
<dbReference type="GO" id="GO:0005737">
    <property type="term" value="C:cytoplasm"/>
    <property type="evidence" value="ECO:0007669"/>
    <property type="project" value="UniProtKB-SubCell"/>
</dbReference>
<dbReference type="AlphaFoldDB" id="A0A1M7E049"/>
<keyword evidence="11" id="KW-1185">Reference proteome</keyword>
<sequence length="146" mass="16872">MYHNKQTMKDQLHISEQVCFPVYAFAKEIINQYRPLLEALELTYPQYLVMLVLWEYKEQTVNQLGDKLKLDSGTLTPLLKRMETKAFVTRIRSTVDERIVNISLTEKGVALKEKAACIPQQLMEAMNVSAEDLLLLKNIITKIAKK</sequence>
<dbReference type="SMART" id="SM00347">
    <property type="entry name" value="HTH_MARR"/>
    <property type="match status" value="1"/>
</dbReference>